<organism evidence="3 4">
    <name type="scientific">Geothrix edaphica</name>
    <dbReference type="NCBI Taxonomy" id="2927976"/>
    <lineage>
        <taxon>Bacteria</taxon>
        <taxon>Pseudomonadati</taxon>
        <taxon>Acidobacteriota</taxon>
        <taxon>Holophagae</taxon>
        <taxon>Holophagales</taxon>
        <taxon>Holophagaceae</taxon>
        <taxon>Geothrix</taxon>
    </lineage>
</organism>
<name>A0ABQ5Q0M5_9BACT</name>
<accession>A0ABQ5Q0M5</accession>
<dbReference type="CDD" id="cd01949">
    <property type="entry name" value="GGDEF"/>
    <property type="match status" value="1"/>
</dbReference>
<dbReference type="InterPro" id="IPR029787">
    <property type="entry name" value="Nucleotide_cyclase"/>
</dbReference>
<proteinExistence type="predicted"/>
<dbReference type="SMART" id="SM00267">
    <property type="entry name" value="GGDEF"/>
    <property type="match status" value="1"/>
</dbReference>
<dbReference type="Gene3D" id="6.10.250.2560">
    <property type="match status" value="1"/>
</dbReference>
<evidence type="ECO:0000313" key="3">
    <source>
        <dbReference type="EMBL" id="GLH67956.1"/>
    </source>
</evidence>
<dbReference type="PANTHER" id="PTHR46663">
    <property type="entry name" value="DIGUANYLATE CYCLASE DGCT-RELATED"/>
    <property type="match status" value="1"/>
</dbReference>
<dbReference type="InterPro" id="IPR043128">
    <property type="entry name" value="Rev_trsase/Diguanyl_cyclase"/>
</dbReference>
<evidence type="ECO:0000256" key="1">
    <source>
        <dbReference type="SAM" id="Coils"/>
    </source>
</evidence>
<reference evidence="3" key="1">
    <citation type="journal article" date="2023" name="Antonie Van Leeuwenhoek">
        <title>Mesoterricola silvestris gen. nov., sp. nov., Mesoterricola sediminis sp. nov., Geothrix oryzae sp. nov., Geothrix edaphica sp. nov., Geothrix rubra sp. nov., and Geothrix limicola sp. nov., six novel members of Acidobacteriota isolated from soils.</title>
        <authorList>
            <person name="Itoh H."/>
            <person name="Sugisawa Y."/>
            <person name="Mise K."/>
            <person name="Xu Z."/>
            <person name="Kuniyasu M."/>
            <person name="Ushijima N."/>
            <person name="Kawano K."/>
            <person name="Kobayashi E."/>
            <person name="Shiratori Y."/>
            <person name="Masuda Y."/>
            <person name="Senoo K."/>
        </authorList>
    </citation>
    <scope>NUCLEOTIDE SEQUENCE</scope>
    <source>
        <strain evidence="3">Red802</strain>
    </source>
</reference>
<feature type="coiled-coil region" evidence="1">
    <location>
        <begin position="35"/>
        <end position="76"/>
    </location>
</feature>
<protein>
    <recommendedName>
        <fullName evidence="2">GGDEF domain-containing protein</fullName>
    </recommendedName>
</protein>
<keyword evidence="4" id="KW-1185">Reference proteome</keyword>
<keyword evidence="1" id="KW-0175">Coiled coil</keyword>
<sequence>MAASAEDLASVNLALKQELADGNPGPGIGSALGKSEAVEEKVQEASEKLSDVNQALKDEVKERSDLEEELAAVKEQGEADRQASLHDLLTGLPNRALFNDRLEHGLAQAHRHGWTLAVMFMDLDDFKTINDSYGHDAGDAVLRTIADRLLRSTRNDDTVSRHGGDEFLYLLMELKDEGDVTVIADKLIEAIRAPCQLVVGGRSISQSIHASIGISLFPKHGVTAEALINQADSAMYEAKRTRSGYAFAK</sequence>
<dbReference type="Pfam" id="PF00990">
    <property type="entry name" value="GGDEF"/>
    <property type="match status" value="1"/>
</dbReference>
<evidence type="ECO:0000313" key="4">
    <source>
        <dbReference type="Proteomes" id="UP001165044"/>
    </source>
</evidence>
<dbReference type="EMBL" id="BSDC01000003">
    <property type="protein sequence ID" value="GLH67956.1"/>
    <property type="molecule type" value="Genomic_DNA"/>
</dbReference>
<dbReference type="InterPro" id="IPR000160">
    <property type="entry name" value="GGDEF_dom"/>
</dbReference>
<dbReference type="NCBIfam" id="TIGR00254">
    <property type="entry name" value="GGDEF"/>
    <property type="match status" value="1"/>
</dbReference>
<dbReference type="Gene3D" id="3.30.70.270">
    <property type="match status" value="1"/>
</dbReference>
<dbReference type="Proteomes" id="UP001165044">
    <property type="component" value="Unassembled WGS sequence"/>
</dbReference>
<feature type="domain" description="GGDEF" evidence="2">
    <location>
        <begin position="114"/>
        <end position="249"/>
    </location>
</feature>
<comment type="caution">
    <text evidence="3">The sequence shown here is derived from an EMBL/GenBank/DDBJ whole genome shotgun (WGS) entry which is preliminary data.</text>
</comment>
<evidence type="ECO:0000259" key="2">
    <source>
        <dbReference type="PROSITE" id="PS50887"/>
    </source>
</evidence>
<dbReference type="InterPro" id="IPR052163">
    <property type="entry name" value="DGC-Regulatory_Protein"/>
</dbReference>
<dbReference type="PANTHER" id="PTHR46663:SF2">
    <property type="entry name" value="GGDEF DOMAIN-CONTAINING PROTEIN"/>
    <property type="match status" value="1"/>
</dbReference>
<dbReference type="SUPFAM" id="SSF55073">
    <property type="entry name" value="Nucleotide cyclase"/>
    <property type="match status" value="1"/>
</dbReference>
<dbReference type="PROSITE" id="PS50887">
    <property type="entry name" value="GGDEF"/>
    <property type="match status" value="1"/>
</dbReference>
<gene>
    <name evidence="3" type="ORF">GETHED_23200</name>
</gene>